<organism evidence="4">
    <name type="scientific">Tanacetum cinerariifolium</name>
    <name type="common">Dalmatian daisy</name>
    <name type="synonym">Chrysanthemum cinerariifolium</name>
    <dbReference type="NCBI Taxonomy" id="118510"/>
    <lineage>
        <taxon>Eukaryota</taxon>
        <taxon>Viridiplantae</taxon>
        <taxon>Streptophyta</taxon>
        <taxon>Embryophyta</taxon>
        <taxon>Tracheophyta</taxon>
        <taxon>Spermatophyta</taxon>
        <taxon>Magnoliopsida</taxon>
        <taxon>eudicotyledons</taxon>
        <taxon>Gunneridae</taxon>
        <taxon>Pentapetalae</taxon>
        <taxon>asterids</taxon>
        <taxon>campanulids</taxon>
        <taxon>Asterales</taxon>
        <taxon>Asteraceae</taxon>
        <taxon>Asteroideae</taxon>
        <taxon>Anthemideae</taxon>
        <taxon>Anthemidinae</taxon>
        <taxon>Tanacetum</taxon>
    </lineage>
</organism>
<dbReference type="InterPro" id="IPR057670">
    <property type="entry name" value="SH3_retrovirus"/>
</dbReference>
<feature type="region of interest" description="Disordered" evidence="1">
    <location>
        <begin position="640"/>
        <end position="684"/>
    </location>
</feature>
<comment type="caution">
    <text evidence="4">The sequence shown here is derived from an EMBL/GenBank/DDBJ whole genome shotgun (WGS) entry which is preliminary data.</text>
</comment>
<dbReference type="EMBL" id="BKCJ010008164">
    <property type="protein sequence ID" value="GEU80885.1"/>
    <property type="molecule type" value="Genomic_DNA"/>
</dbReference>
<feature type="region of interest" description="Disordered" evidence="1">
    <location>
        <begin position="40"/>
        <end position="62"/>
    </location>
</feature>
<dbReference type="InterPro" id="IPR043502">
    <property type="entry name" value="DNA/RNA_pol_sf"/>
</dbReference>
<dbReference type="AlphaFoldDB" id="A0A6L2N894"/>
<evidence type="ECO:0000259" key="3">
    <source>
        <dbReference type="Pfam" id="PF25597"/>
    </source>
</evidence>
<evidence type="ECO:0000259" key="2">
    <source>
        <dbReference type="Pfam" id="PF07727"/>
    </source>
</evidence>
<feature type="compositionally biased region" description="Basic and acidic residues" evidence="1">
    <location>
        <begin position="42"/>
        <end position="55"/>
    </location>
</feature>
<proteinExistence type="predicted"/>
<dbReference type="SUPFAM" id="SSF56672">
    <property type="entry name" value="DNA/RNA polymerases"/>
    <property type="match status" value="1"/>
</dbReference>
<gene>
    <name evidence="4" type="ORF">Tci_052863</name>
</gene>
<sequence length="820" mass="92649">MTFEEVEAKFNLFWKQMEDFIPMSSKEEVERINRKGLNLEQESAKKQKTLEKVPEEAMSPEEVPEEKVKKMMQLVPIEEVYVEALQVKHHIIDWKGRFKSSMEIVEWKLYDTCEVHHVTSKNKEIFMLVEKDYPLRKGLALVMISYKLQVENYSQMQNDLILKIYKIENSLRQQGRIVGNKIHKAFPLPVIRVPTGRTNSHCNGYATAPTPQLGYAPNQFTDLSSVFSSMSLKQPPEDPQQYIDTGASSHMSYNSGNITNLLPSDKSILVGNGAVIPVQLLDFNTDAFIQRCNSRGDLYSVVLSPSFQSQSSPATALSFKTDIESFQCDNGRQSSDHRGSRCLDLITQRVHISRHVTFDEDHFSYSSFHSTPSTSEYDVFGYEDTPLITPGHVPLTPFVGPHETPSDASSCQAMTLRRTAMAESCLVIINPLWLKVILNNLDFDETFSPVVKPVTIQTVLNIAISRHWPIHQLDVKHAFLNEDLIEEVYMKQPPGYVDPARPTHVCHLRKALYGLKQAPRAWYHNFTVFIASTGFVSSKSDNSLFTYYRGCDTIYLLLYVDDIILTASSAGLVHRIISRLSTEFAMTGLGEFSYFLGIAASSSQHVVSRSSAAKAEYIEVLPMLLLKQLGCQLAMRHSVNHSSSDSSSRHSFSDHSSPDLPSTSARPSRKRRRSPMTSVPALPPVSGALSPVRADLIPSPKRVRDIGYLADVEVGPRETRVERVTHPAMPEDIPEPTQEGVVQVTYETLIDLVQRFHDHTQAIPVYRIQVIEGVQREQGHRIVRVESAVTTLTKRVAELERYNRRLRGTVSVESQRVDRL</sequence>
<dbReference type="Pfam" id="PF07727">
    <property type="entry name" value="RVT_2"/>
    <property type="match status" value="1"/>
</dbReference>
<feature type="domain" description="Retroviral polymerase SH3-like" evidence="3">
    <location>
        <begin position="334"/>
        <end position="367"/>
    </location>
</feature>
<feature type="domain" description="Reverse transcriptase Ty1/copia-type" evidence="2">
    <location>
        <begin position="439"/>
        <end position="602"/>
    </location>
</feature>
<accession>A0A6L2N894</accession>
<feature type="compositionally biased region" description="Basic and acidic residues" evidence="1">
    <location>
        <begin position="647"/>
        <end position="657"/>
    </location>
</feature>
<name>A0A6L2N894_TANCI</name>
<protein>
    <submittedName>
        <fullName evidence="4">Copia protein</fullName>
    </submittedName>
</protein>
<reference evidence="4" key="1">
    <citation type="journal article" date="2019" name="Sci. Rep.">
        <title>Draft genome of Tanacetum cinerariifolium, the natural source of mosquito coil.</title>
        <authorList>
            <person name="Yamashiro T."/>
            <person name="Shiraishi A."/>
            <person name="Satake H."/>
            <person name="Nakayama K."/>
        </authorList>
    </citation>
    <scope>NUCLEOTIDE SEQUENCE</scope>
</reference>
<evidence type="ECO:0000256" key="1">
    <source>
        <dbReference type="SAM" id="MobiDB-lite"/>
    </source>
</evidence>
<dbReference type="Pfam" id="PF25597">
    <property type="entry name" value="SH3_retrovirus"/>
    <property type="match status" value="1"/>
</dbReference>
<evidence type="ECO:0000313" key="4">
    <source>
        <dbReference type="EMBL" id="GEU80885.1"/>
    </source>
</evidence>
<dbReference type="InterPro" id="IPR013103">
    <property type="entry name" value="RVT_2"/>
</dbReference>